<dbReference type="Proteomes" id="UP000251634">
    <property type="component" value="Unassembled WGS sequence"/>
</dbReference>
<reference evidence="1 2" key="1">
    <citation type="submission" date="2018-02" db="EMBL/GenBank/DDBJ databases">
        <title>Complete genome sequencing of Faecalibacterium prausnitzii strains isolated from the human gut.</title>
        <authorList>
            <person name="Fitzgerald B.C."/>
            <person name="Shkoporov A.N."/>
            <person name="Ross P.R."/>
            <person name="Hill C."/>
        </authorList>
    </citation>
    <scope>NUCLEOTIDE SEQUENCE [LARGE SCALE GENOMIC DNA]</scope>
    <source>
        <strain evidence="1 2">APC942/8-14-2</strain>
    </source>
</reference>
<dbReference type="RefSeq" id="WP_146746211.1">
    <property type="nucleotide sequence ID" value="NZ_PRKZ01000001.1"/>
</dbReference>
<comment type="caution">
    <text evidence="1">The sequence shown here is derived from an EMBL/GenBank/DDBJ whole genome shotgun (WGS) entry which is preliminary data.</text>
</comment>
<sequence length="143" mass="16200">MNSGRVMNLRVTIPAESRRMNVGKDVIRILGSPAYICVLQRKDRKSIAITPCAAEHPMSFKVPDRLLTDGQCRMMINGIQFIQVLLEANGLAAGKDHQFKGQYDAEKMQLSFRLKKMNKVPSRLKSVQLDITSAWSYNTSKWT</sequence>
<evidence type="ECO:0000313" key="2">
    <source>
        <dbReference type="Proteomes" id="UP000251634"/>
    </source>
</evidence>
<proteinExistence type="predicted"/>
<accession>A0A329TRD2</accession>
<evidence type="ECO:0000313" key="1">
    <source>
        <dbReference type="EMBL" id="RAW52062.1"/>
    </source>
</evidence>
<protein>
    <submittedName>
        <fullName evidence="1">Uncharacterized protein</fullName>
    </submittedName>
</protein>
<gene>
    <name evidence="1" type="ORF">C4N25_01200</name>
</gene>
<name>A0A329TRD2_9FIRM</name>
<organism evidence="1 2">
    <name type="scientific">Faecalibacterium prausnitzii</name>
    <dbReference type="NCBI Taxonomy" id="853"/>
    <lineage>
        <taxon>Bacteria</taxon>
        <taxon>Bacillati</taxon>
        <taxon>Bacillota</taxon>
        <taxon>Clostridia</taxon>
        <taxon>Eubacteriales</taxon>
        <taxon>Oscillospiraceae</taxon>
        <taxon>Faecalibacterium</taxon>
    </lineage>
</organism>
<dbReference type="EMBL" id="PRKZ01000001">
    <property type="protein sequence ID" value="RAW52062.1"/>
    <property type="molecule type" value="Genomic_DNA"/>
</dbReference>
<dbReference type="AlphaFoldDB" id="A0A329TRD2"/>